<keyword evidence="6" id="KW-0460">Magnesium</keyword>
<keyword evidence="4" id="KW-0547">Nucleotide-binding</keyword>
<dbReference type="InterPro" id="IPR006544">
    <property type="entry name" value="P-type_TPase_V"/>
</dbReference>
<dbReference type="PANTHER" id="PTHR45630">
    <property type="entry name" value="CATION-TRANSPORTING ATPASE-RELATED"/>
    <property type="match status" value="1"/>
</dbReference>
<feature type="transmembrane region" description="Helical" evidence="12">
    <location>
        <begin position="1484"/>
        <end position="1507"/>
    </location>
</feature>
<evidence type="ECO:0000256" key="12">
    <source>
        <dbReference type="SAM" id="Phobius"/>
    </source>
</evidence>
<keyword evidence="3" id="KW-0479">Metal-binding</keyword>
<dbReference type="InterPro" id="IPR023214">
    <property type="entry name" value="HAD_sf"/>
</dbReference>
<dbReference type="SFLD" id="SFLDF00027">
    <property type="entry name" value="p-type_atpase"/>
    <property type="match status" value="1"/>
</dbReference>
<evidence type="ECO:0000256" key="4">
    <source>
        <dbReference type="ARBA" id="ARBA00022741"/>
    </source>
</evidence>
<dbReference type="GO" id="GO:0140358">
    <property type="term" value="F:P-type transmembrane transporter activity"/>
    <property type="evidence" value="ECO:0007669"/>
    <property type="project" value="InterPro"/>
</dbReference>
<evidence type="ECO:0000256" key="6">
    <source>
        <dbReference type="ARBA" id="ARBA00022842"/>
    </source>
</evidence>
<feature type="transmembrane region" description="Helical" evidence="12">
    <location>
        <begin position="142"/>
        <end position="165"/>
    </location>
</feature>
<dbReference type="GO" id="GO:0046872">
    <property type="term" value="F:metal ion binding"/>
    <property type="evidence" value="ECO:0007669"/>
    <property type="project" value="UniProtKB-KW"/>
</dbReference>
<dbReference type="GO" id="GO:0016020">
    <property type="term" value="C:membrane"/>
    <property type="evidence" value="ECO:0007669"/>
    <property type="project" value="UniProtKB-SubCell"/>
</dbReference>
<accession>A0A7S2I2T1</accession>
<feature type="region of interest" description="Disordered" evidence="11">
    <location>
        <begin position="1085"/>
        <end position="1110"/>
    </location>
</feature>
<feature type="compositionally biased region" description="Acidic residues" evidence="11">
    <location>
        <begin position="75"/>
        <end position="85"/>
    </location>
</feature>
<feature type="compositionally biased region" description="Low complexity" evidence="11">
    <location>
        <begin position="401"/>
        <end position="428"/>
    </location>
</feature>
<evidence type="ECO:0000256" key="7">
    <source>
        <dbReference type="ARBA" id="ARBA00022967"/>
    </source>
</evidence>
<dbReference type="SFLD" id="SFLDG00002">
    <property type="entry name" value="C1.7:_P-type_atpase_like"/>
    <property type="match status" value="1"/>
</dbReference>
<evidence type="ECO:0008006" key="16">
    <source>
        <dbReference type="Google" id="ProtNLM"/>
    </source>
</evidence>
<dbReference type="InterPro" id="IPR018303">
    <property type="entry name" value="ATPase_P-typ_P_site"/>
</dbReference>
<evidence type="ECO:0000256" key="5">
    <source>
        <dbReference type="ARBA" id="ARBA00022840"/>
    </source>
</evidence>
<evidence type="ECO:0000256" key="3">
    <source>
        <dbReference type="ARBA" id="ARBA00022723"/>
    </source>
</evidence>
<feature type="domain" description="P-type ATPase A" evidence="13">
    <location>
        <begin position="446"/>
        <end position="507"/>
    </location>
</feature>
<gene>
    <name evidence="15" type="ORF">CBRE1094_LOCUS30709</name>
</gene>
<dbReference type="SUPFAM" id="SSF81653">
    <property type="entry name" value="Calcium ATPase, transduction domain A"/>
    <property type="match status" value="1"/>
</dbReference>
<dbReference type="InterPro" id="IPR059000">
    <property type="entry name" value="ATPase_P-type_domA"/>
</dbReference>
<dbReference type="SUPFAM" id="SSF81660">
    <property type="entry name" value="Metal cation-transporting ATPase, ATP-binding domain N"/>
    <property type="match status" value="1"/>
</dbReference>
<evidence type="ECO:0000313" key="15">
    <source>
        <dbReference type="EMBL" id="CAD9506911.1"/>
    </source>
</evidence>
<dbReference type="Pfam" id="PF00690">
    <property type="entry name" value="Cation_ATPase_N"/>
    <property type="match status" value="1"/>
</dbReference>
<dbReference type="GO" id="GO:0005524">
    <property type="term" value="F:ATP binding"/>
    <property type="evidence" value="ECO:0007669"/>
    <property type="project" value="UniProtKB-KW"/>
</dbReference>
<dbReference type="InterPro" id="IPR044492">
    <property type="entry name" value="P_typ_ATPase_HD_dom"/>
</dbReference>
<evidence type="ECO:0000256" key="2">
    <source>
        <dbReference type="ARBA" id="ARBA00022692"/>
    </source>
</evidence>
<dbReference type="SUPFAM" id="SSF56784">
    <property type="entry name" value="HAD-like"/>
    <property type="match status" value="1"/>
</dbReference>
<dbReference type="Gene3D" id="3.40.50.1000">
    <property type="entry name" value="HAD superfamily/HAD-like"/>
    <property type="match status" value="1"/>
</dbReference>
<organism evidence="15">
    <name type="scientific">Haptolina brevifila</name>
    <dbReference type="NCBI Taxonomy" id="156173"/>
    <lineage>
        <taxon>Eukaryota</taxon>
        <taxon>Haptista</taxon>
        <taxon>Haptophyta</taxon>
        <taxon>Prymnesiophyceae</taxon>
        <taxon>Prymnesiales</taxon>
        <taxon>Prymnesiaceae</taxon>
        <taxon>Haptolina</taxon>
    </lineage>
</organism>
<name>A0A7S2I2T1_9EUKA</name>
<feature type="region of interest" description="Disordered" evidence="11">
    <location>
        <begin position="1"/>
        <end position="135"/>
    </location>
</feature>
<comment type="subcellular location">
    <subcellularLocation>
        <location evidence="1">Membrane</location>
        <topology evidence="1">Multi-pass membrane protein</topology>
    </subcellularLocation>
</comment>
<feature type="compositionally biased region" description="Low complexity" evidence="11">
    <location>
        <begin position="45"/>
        <end position="71"/>
    </location>
</feature>
<dbReference type="InterPro" id="IPR008250">
    <property type="entry name" value="ATPase_P-typ_transduc_dom_A_sf"/>
</dbReference>
<feature type="coiled-coil region" evidence="10">
    <location>
        <begin position="1123"/>
        <end position="1150"/>
    </location>
</feature>
<feature type="transmembrane region" description="Helical" evidence="12">
    <location>
        <begin position="1444"/>
        <end position="1463"/>
    </location>
</feature>
<keyword evidence="5" id="KW-0067">ATP-binding</keyword>
<dbReference type="SFLD" id="SFLDS00003">
    <property type="entry name" value="Haloacid_Dehalogenase"/>
    <property type="match status" value="1"/>
</dbReference>
<feature type="compositionally biased region" description="Low complexity" evidence="11">
    <location>
        <begin position="13"/>
        <end position="24"/>
    </location>
</feature>
<protein>
    <recommendedName>
        <fullName evidence="16">Cation-transporting P-type ATPase N-terminal domain-containing protein</fullName>
    </recommendedName>
</protein>
<keyword evidence="2 12" id="KW-0812">Transmembrane</keyword>
<evidence type="ECO:0000259" key="13">
    <source>
        <dbReference type="Pfam" id="PF00122"/>
    </source>
</evidence>
<dbReference type="PRINTS" id="PR00119">
    <property type="entry name" value="CATATPASE"/>
</dbReference>
<evidence type="ECO:0000256" key="10">
    <source>
        <dbReference type="SAM" id="Coils"/>
    </source>
</evidence>
<evidence type="ECO:0000256" key="11">
    <source>
        <dbReference type="SAM" id="MobiDB-lite"/>
    </source>
</evidence>
<evidence type="ECO:0000256" key="1">
    <source>
        <dbReference type="ARBA" id="ARBA00004141"/>
    </source>
</evidence>
<keyword evidence="9 12" id="KW-0472">Membrane</keyword>
<dbReference type="Gene3D" id="1.20.1110.10">
    <property type="entry name" value="Calcium-transporting ATPase, transmembrane domain"/>
    <property type="match status" value="1"/>
</dbReference>
<dbReference type="Pfam" id="PF00122">
    <property type="entry name" value="E1-E2_ATPase"/>
    <property type="match status" value="1"/>
</dbReference>
<keyword evidence="7" id="KW-1278">Translocase</keyword>
<dbReference type="PROSITE" id="PS00154">
    <property type="entry name" value="ATPASE_E1_E2"/>
    <property type="match status" value="1"/>
</dbReference>
<keyword evidence="10" id="KW-0175">Coiled coil</keyword>
<dbReference type="Gene3D" id="2.70.150.10">
    <property type="entry name" value="Calcium-transporting ATPase, cytoplasmic transduction domain A"/>
    <property type="match status" value="1"/>
</dbReference>
<feature type="domain" description="Cation-transporting P-type ATPase N-terminal" evidence="14">
    <location>
        <begin position="270"/>
        <end position="321"/>
    </location>
</feature>
<evidence type="ECO:0000256" key="8">
    <source>
        <dbReference type="ARBA" id="ARBA00022989"/>
    </source>
</evidence>
<feature type="transmembrane region" description="Helical" evidence="12">
    <location>
        <begin position="329"/>
        <end position="347"/>
    </location>
</feature>
<dbReference type="Gene3D" id="3.40.1110.10">
    <property type="entry name" value="Calcium-transporting ATPase, cytoplasmic domain N"/>
    <property type="match status" value="1"/>
</dbReference>
<dbReference type="SUPFAM" id="SSF81665">
    <property type="entry name" value="Calcium ATPase, transmembrane domain M"/>
    <property type="match status" value="1"/>
</dbReference>
<keyword evidence="8 12" id="KW-1133">Transmembrane helix</keyword>
<feature type="coiled-coil region" evidence="10">
    <location>
        <begin position="778"/>
        <end position="805"/>
    </location>
</feature>
<feature type="transmembrane region" description="Helical" evidence="12">
    <location>
        <begin position="1536"/>
        <end position="1558"/>
    </location>
</feature>
<dbReference type="EMBL" id="HBGU01056383">
    <property type="protein sequence ID" value="CAD9506911.1"/>
    <property type="molecule type" value="Transcribed_RNA"/>
</dbReference>
<dbReference type="GO" id="GO:0019829">
    <property type="term" value="F:ATPase-coupled monoatomic cation transmembrane transporter activity"/>
    <property type="evidence" value="ECO:0007669"/>
    <property type="project" value="TreeGrafter"/>
</dbReference>
<evidence type="ECO:0000259" key="14">
    <source>
        <dbReference type="Pfam" id="PF00690"/>
    </source>
</evidence>
<feature type="region of interest" description="Disordered" evidence="11">
    <location>
        <begin position="752"/>
        <end position="777"/>
    </location>
</feature>
<dbReference type="InterPro" id="IPR036412">
    <property type="entry name" value="HAD-like_sf"/>
</dbReference>
<feature type="compositionally biased region" description="Basic and acidic residues" evidence="11">
    <location>
        <begin position="1089"/>
        <end position="1100"/>
    </location>
</feature>
<dbReference type="PANTHER" id="PTHR45630:SF6">
    <property type="entry name" value="CATION-TRANSPORTING P-TYPE ATPASE N-TERMINAL DOMAIN-CONTAINING PROTEIN"/>
    <property type="match status" value="1"/>
</dbReference>
<evidence type="ECO:0000256" key="9">
    <source>
        <dbReference type="ARBA" id="ARBA00023136"/>
    </source>
</evidence>
<dbReference type="InterPro" id="IPR023298">
    <property type="entry name" value="ATPase_P-typ_TM_dom_sf"/>
</dbReference>
<reference evidence="15" key="1">
    <citation type="submission" date="2021-01" db="EMBL/GenBank/DDBJ databases">
        <authorList>
            <person name="Corre E."/>
            <person name="Pelletier E."/>
            <person name="Niang G."/>
            <person name="Scheremetjew M."/>
            <person name="Finn R."/>
            <person name="Kale V."/>
            <person name="Holt S."/>
            <person name="Cochrane G."/>
            <person name="Meng A."/>
            <person name="Brown T."/>
            <person name="Cohen L."/>
        </authorList>
    </citation>
    <scope>NUCLEOTIDE SEQUENCE</scope>
    <source>
        <strain evidence="15">UTEX LB 985</strain>
    </source>
</reference>
<dbReference type="InterPro" id="IPR023299">
    <property type="entry name" value="ATPase_P-typ_cyto_dom_N"/>
</dbReference>
<feature type="compositionally biased region" description="Low complexity" evidence="11">
    <location>
        <begin position="110"/>
        <end position="126"/>
    </location>
</feature>
<feature type="transmembrane region" description="Helical" evidence="12">
    <location>
        <begin position="563"/>
        <end position="581"/>
    </location>
</feature>
<feature type="region of interest" description="Disordered" evidence="11">
    <location>
        <begin position="401"/>
        <end position="440"/>
    </location>
</feature>
<sequence length="1576" mass="168460">MPYAAALAQQAKLDNTTNRTNLTDAMNASADGFVHVESAETDTSAVPANEANAEQEAAPAVPATPPVSASSGGFGDEEFDDDLDFDMGASDNTKPAGPSDDESARGGAIGSASVAPNGSASSNGSNTTFNETKTERPLPHEWLPSALACALLFASVTANIFFFLLCHWLTSFKLQALFGLTTEPKSGRFLHFVPLPNKGRPAIVKLTVSKHTGLLTCEYQRQRFEVMPLEEALASASKSDPELIHTEGAAWAVRLTRCPIDLAHSHYVGSEGLKDKETVEATIEKFGTNVLSVPTPRFIDLYIEQLLSPLVIFQLFTSALWLLDAISYGFTIFQVVTIFLFESTSVFQRQRTLKTLNQMSAKPYHLPVYRNGAWASLPTTDLVPGDLISLAPTSARANATPTATAVATPSGADASGPQPTAGAVATATPAPPPPPAAAAGSSADLVVPCDCVLLRGSSVVNEASLTGESVPQMKDRLAADDSNADAKLEITGCDRVHVMFAGTTLVTATQGHKEAANGDVPPTPDNGCLCYVLRSGFLSAQGELMMMIEFSQQKVSDDSKDTGMALLILLVFALMASGAVFKRGLDKGDKTTHELLLRCVLIVTSVVPRSLPMQTALAVNTALMALMRTGVMCTEPFRVPTAGRIDAILFDKTGTLTTDKLVPVGIVNNGGSGASKVVAEESVASASTSAAMILAGCHSLICVNNSPELLGDPIETAALAGVHWSYDHPSQTAKPGDATVLESKIAKLRDQLKPPESPGLTVTGQPAPAPPPLPEGTAKKLREDLQSAEEALVRAQAMAKASTIERLKIEQRYHFSSALQRMSTVVTVTPKEGPSYVSCLVKGSPEAIKVLLAEGEVPSWYDDTYRSLSERGMRVLALAHKRLAPSDGSAAQVSSRSREWVEGGLQFAAFIAFACKTRADSPLVIRALIDSAHTVMMLTGDAPLTARHVAKEIGICEKEKPELLLTSAPDDDGKQGLRWVSAIGGSNATVAPFAAEGMAKLAANYNLMVTDAILEEAADASGGASWSHVEHIRVFARMSPPGKTQVIRMLQERAGRKVVMCGDGGNDVGALKQSDVGLALLSGYGDTNTTDKEEEGKEVKPPANENRMSSAEVSLNQSAKALMQKAKTSAKLQQEALKAKQKELQALQQVWMREELAAMEARGEEVGAMATFRVMKSTLGRMQREMMVERQRLAALHGNIYDDMKKAASAEMGGGAAGGEAGGLPMVRPGDASVAAPFTSRAPSVRHIIDLIRQGRCTLLSALQMQQIMMLQSTISAFVMSALTTEGTRESERQLMASSWLLLIAELAFSYATPIEKMHPVRPLNRLFHPAIAMSMLGQAAIHLFTMYSAVAMSREAMGPDKLDALLKFQRREALLSQQQELSDKAMEEGDYMASMWALWTTPFMPNLLNTTVFLVQTSQSIAVLLVNYKGRPFMKGISENHPLFLSVFACVGGCIACAWGLFPELNTLIHLEPFPDDAYRFKVMALVLATLAGTFIWDRICTALFAPHIFKAMVDEAKTTTLADAMPALMSLGKVVGVLVLLGTGNILYMIGAWFLYKKYTAQQAAAAEAAAANR</sequence>
<proteinExistence type="predicted"/>
<dbReference type="InterPro" id="IPR004014">
    <property type="entry name" value="ATPase_P-typ_cation-transptr_N"/>
</dbReference>